<feature type="transmembrane region" description="Helical" evidence="10">
    <location>
        <begin position="289"/>
        <end position="307"/>
    </location>
</feature>
<name>R0GCV7_9BRAS</name>
<evidence type="ECO:0000256" key="2">
    <source>
        <dbReference type="ARBA" id="ARBA00022516"/>
    </source>
</evidence>
<evidence type="ECO:0000256" key="3">
    <source>
        <dbReference type="ARBA" id="ARBA00022679"/>
    </source>
</evidence>
<feature type="transmembrane region" description="Helical" evidence="10">
    <location>
        <begin position="149"/>
        <end position="174"/>
    </location>
</feature>
<feature type="transmembrane region" description="Helical" evidence="10">
    <location>
        <begin position="106"/>
        <end position="129"/>
    </location>
</feature>
<keyword evidence="3" id="KW-0808">Transferase</keyword>
<evidence type="ECO:0000256" key="7">
    <source>
        <dbReference type="ARBA" id="ARBA00023098"/>
    </source>
</evidence>
<proteinExistence type="predicted"/>
<keyword evidence="9" id="KW-0275">Fatty acid biosynthesis</keyword>
<evidence type="ECO:0000313" key="11">
    <source>
        <dbReference type="EMBL" id="EOA33436.1"/>
    </source>
</evidence>
<feature type="transmembrane region" description="Helical" evidence="10">
    <location>
        <begin position="69"/>
        <end position="94"/>
    </location>
</feature>
<evidence type="ECO:0000256" key="10">
    <source>
        <dbReference type="SAM" id="Phobius"/>
    </source>
</evidence>
<dbReference type="PANTHER" id="PTHR11157:SF123">
    <property type="entry name" value="F25A4.4"/>
    <property type="match status" value="1"/>
</dbReference>
<dbReference type="GO" id="GO:0009922">
    <property type="term" value="F:fatty acid elongase activity"/>
    <property type="evidence" value="ECO:0007669"/>
    <property type="project" value="InterPro"/>
</dbReference>
<keyword evidence="8 10" id="KW-0472">Membrane</keyword>
<dbReference type="GO" id="GO:0034626">
    <property type="term" value="P:fatty acid elongation, polyunsaturated fatty acid"/>
    <property type="evidence" value="ECO:0007669"/>
    <property type="project" value="TreeGrafter"/>
</dbReference>
<evidence type="ECO:0000256" key="1">
    <source>
        <dbReference type="ARBA" id="ARBA00004141"/>
    </source>
</evidence>
<feature type="non-terminal residue" evidence="11">
    <location>
        <position position="1"/>
    </location>
</feature>
<sequence>QKHNTHTPFINTISHFPTSHLSTASSSSSHSQHNYSDFGLSMTLSYYLAEHPTIVNFRWSPTLSYASTWSFLFAAVSSYVISAVTLHLLLLVILSLCHRRRGFSLGLIPALHSLSISVISAVIFVGILLSAAAEIRDTRWLWRRTRTTALQWFLCFPVGTRASGRVFFWSYVFYLSRFLHLLRTFFSVIRRRKLSFFQLINQSSLLCISFLWLEYSQSFQVVAILLTTVSYAVVYGYRFWTEIGLRGACFPFVVNCQAILLGCMTVCHVGVLCIHLVKRGGCNGIGAWLFNSVLNAVISLLYLKFYCKTRSMTKAKPTTTI</sequence>
<dbReference type="STRING" id="81985.R0GCV7"/>
<dbReference type="OrthoDB" id="434092at2759"/>
<comment type="subcellular location">
    <subcellularLocation>
        <location evidence="1">Membrane</location>
        <topology evidence="1">Multi-pass membrane protein</topology>
    </subcellularLocation>
</comment>
<evidence type="ECO:0000256" key="9">
    <source>
        <dbReference type="ARBA" id="ARBA00023160"/>
    </source>
</evidence>
<dbReference type="EMBL" id="KB870806">
    <property type="protein sequence ID" value="EOA33436.1"/>
    <property type="molecule type" value="Genomic_DNA"/>
</dbReference>
<keyword evidence="4 10" id="KW-0812">Transmembrane</keyword>
<keyword evidence="7" id="KW-0443">Lipid metabolism</keyword>
<dbReference type="KEGG" id="crb:17894625"/>
<dbReference type="Proteomes" id="UP000029121">
    <property type="component" value="Unassembled WGS sequence"/>
</dbReference>
<dbReference type="GO" id="GO:0030148">
    <property type="term" value="P:sphingolipid biosynthetic process"/>
    <property type="evidence" value="ECO:0007669"/>
    <property type="project" value="TreeGrafter"/>
</dbReference>
<reference evidence="12" key="1">
    <citation type="journal article" date="2013" name="Nat. Genet.">
        <title>The Capsella rubella genome and the genomic consequences of rapid mating system evolution.</title>
        <authorList>
            <person name="Slotte T."/>
            <person name="Hazzouri K.M."/>
            <person name="Agren J.A."/>
            <person name="Koenig D."/>
            <person name="Maumus F."/>
            <person name="Guo Y.L."/>
            <person name="Steige K."/>
            <person name="Platts A.E."/>
            <person name="Escobar J.S."/>
            <person name="Newman L.K."/>
            <person name="Wang W."/>
            <person name="Mandakova T."/>
            <person name="Vello E."/>
            <person name="Smith L.M."/>
            <person name="Henz S.R."/>
            <person name="Steffen J."/>
            <person name="Takuno S."/>
            <person name="Brandvain Y."/>
            <person name="Coop G."/>
            <person name="Andolfatto P."/>
            <person name="Hu T.T."/>
            <person name="Blanchette M."/>
            <person name="Clark R.M."/>
            <person name="Quesneville H."/>
            <person name="Nordborg M."/>
            <person name="Gaut B.S."/>
            <person name="Lysak M.A."/>
            <person name="Jenkins J."/>
            <person name="Grimwood J."/>
            <person name="Chapman J."/>
            <person name="Prochnik S."/>
            <person name="Shu S."/>
            <person name="Rokhsar D."/>
            <person name="Schmutz J."/>
            <person name="Weigel D."/>
            <person name="Wright S.I."/>
        </authorList>
    </citation>
    <scope>NUCLEOTIDE SEQUENCE [LARGE SCALE GENOMIC DNA]</scope>
    <source>
        <strain evidence="12">cv. Monte Gargano</strain>
    </source>
</reference>
<dbReference type="Pfam" id="PF01151">
    <property type="entry name" value="ELO"/>
    <property type="match status" value="1"/>
</dbReference>
<dbReference type="AlphaFoldDB" id="R0GCV7"/>
<dbReference type="InterPro" id="IPR002076">
    <property type="entry name" value="ELO_fam"/>
</dbReference>
<evidence type="ECO:0000256" key="4">
    <source>
        <dbReference type="ARBA" id="ARBA00022692"/>
    </source>
</evidence>
<evidence type="ECO:0000256" key="5">
    <source>
        <dbReference type="ARBA" id="ARBA00022832"/>
    </source>
</evidence>
<dbReference type="GO" id="GO:0019367">
    <property type="term" value="P:fatty acid elongation, saturated fatty acid"/>
    <property type="evidence" value="ECO:0007669"/>
    <property type="project" value="TreeGrafter"/>
</dbReference>
<evidence type="ECO:0000256" key="6">
    <source>
        <dbReference type="ARBA" id="ARBA00022989"/>
    </source>
</evidence>
<evidence type="ECO:0000256" key="8">
    <source>
        <dbReference type="ARBA" id="ARBA00023136"/>
    </source>
</evidence>
<feature type="transmembrane region" description="Helical" evidence="10">
    <location>
        <begin position="252"/>
        <end position="277"/>
    </location>
</feature>
<evidence type="ECO:0000313" key="12">
    <source>
        <dbReference type="Proteomes" id="UP000029121"/>
    </source>
</evidence>
<gene>
    <name evidence="11" type="ORF">CARUB_v10020660mg</name>
</gene>
<organism evidence="11 12">
    <name type="scientific">Capsella rubella</name>
    <dbReference type="NCBI Taxonomy" id="81985"/>
    <lineage>
        <taxon>Eukaryota</taxon>
        <taxon>Viridiplantae</taxon>
        <taxon>Streptophyta</taxon>
        <taxon>Embryophyta</taxon>
        <taxon>Tracheophyta</taxon>
        <taxon>Spermatophyta</taxon>
        <taxon>Magnoliopsida</taxon>
        <taxon>eudicotyledons</taxon>
        <taxon>Gunneridae</taxon>
        <taxon>Pentapetalae</taxon>
        <taxon>rosids</taxon>
        <taxon>malvids</taxon>
        <taxon>Brassicales</taxon>
        <taxon>Brassicaceae</taxon>
        <taxon>Camelineae</taxon>
        <taxon>Capsella</taxon>
    </lineage>
</organism>
<accession>R0GCV7</accession>
<dbReference type="eggNOG" id="KOG3071">
    <property type="taxonomic scope" value="Eukaryota"/>
</dbReference>
<keyword evidence="2" id="KW-0444">Lipid biosynthesis</keyword>
<feature type="transmembrane region" description="Helical" evidence="10">
    <location>
        <begin position="219"/>
        <end position="240"/>
    </location>
</feature>
<dbReference type="GO" id="GO:0034625">
    <property type="term" value="P:fatty acid elongation, monounsaturated fatty acid"/>
    <property type="evidence" value="ECO:0007669"/>
    <property type="project" value="TreeGrafter"/>
</dbReference>
<keyword evidence="6 10" id="KW-1133">Transmembrane helix</keyword>
<dbReference type="GO" id="GO:0005789">
    <property type="term" value="C:endoplasmic reticulum membrane"/>
    <property type="evidence" value="ECO:0007669"/>
    <property type="project" value="TreeGrafter"/>
</dbReference>
<keyword evidence="12" id="KW-1185">Reference proteome</keyword>
<dbReference type="GO" id="GO:0042761">
    <property type="term" value="P:very long-chain fatty acid biosynthetic process"/>
    <property type="evidence" value="ECO:0007669"/>
    <property type="project" value="TreeGrafter"/>
</dbReference>
<protein>
    <recommendedName>
        <fullName evidence="13">GNS1/SUR4 membrane protein family</fullName>
    </recommendedName>
</protein>
<dbReference type="PANTHER" id="PTHR11157">
    <property type="entry name" value="FATTY ACID ACYL TRANSFERASE-RELATED"/>
    <property type="match status" value="1"/>
</dbReference>
<evidence type="ECO:0008006" key="13">
    <source>
        <dbReference type="Google" id="ProtNLM"/>
    </source>
</evidence>
<keyword evidence="5" id="KW-0276">Fatty acid metabolism</keyword>